<evidence type="ECO:0000256" key="12">
    <source>
        <dbReference type="ARBA" id="ARBA00078531"/>
    </source>
</evidence>
<organism evidence="14 15">
    <name type="scientific">Caldimicrobium thiodismutans</name>
    <dbReference type="NCBI Taxonomy" id="1653476"/>
    <lineage>
        <taxon>Bacteria</taxon>
        <taxon>Pseudomonadati</taxon>
        <taxon>Thermodesulfobacteriota</taxon>
        <taxon>Thermodesulfobacteria</taxon>
        <taxon>Thermodesulfobacteriales</taxon>
        <taxon>Thermodesulfobacteriaceae</taxon>
        <taxon>Caldimicrobium</taxon>
    </lineage>
</organism>
<dbReference type="PANTHER" id="PTHR10953:SF102">
    <property type="entry name" value="ADENYLYLTRANSFERASE AND SULFURTRANSFERASE MOCS3"/>
    <property type="match status" value="1"/>
</dbReference>
<reference evidence="15" key="2">
    <citation type="journal article" date="2016" name="Int. J. Syst. Evol. Microbiol.">
        <title>Caldimicrobium thiodismutans sp. nov., a sulfur-disproportionating bacterium isolated from a hot spring.</title>
        <authorList>
            <person name="Kojima H."/>
            <person name="Umezawa K."/>
            <person name="Fukui M."/>
        </authorList>
    </citation>
    <scope>NUCLEOTIDE SEQUENCE [LARGE SCALE GENOMIC DNA]</scope>
    <source>
        <strain evidence="15">TF1</strain>
    </source>
</reference>
<dbReference type="NCBIfam" id="NF004281">
    <property type="entry name" value="PRK05690.1"/>
    <property type="match status" value="1"/>
</dbReference>
<dbReference type="InterPro" id="IPR036873">
    <property type="entry name" value="Rhodanese-like_dom_sf"/>
</dbReference>
<evidence type="ECO:0000256" key="11">
    <source>
        <dbReference type="ARBA" id="ARBA00075328"/>
    </source>
</evidence>
<comment type="similarity">
    <text evidence="1">Belongs to the HesA/MoeB/ThiF family.</text>
</comment>
<dbReference type="AlphaFoldDB" id="A0A0U5AP41"/>
<dbReference type="GO" id="GO:0004792">
    <property type="term" value="F:thiosulfate-cyanide sulfurtransferase activity"/>
    <property type="evidence" value="ECO:0007669"/>
    <property type="project" value="TreeGrafter"/>
</dbReference>
<dbReference type="SUPFAM" id="SSF69572">
    <property type="entry name" value="Activating enzymes of the ubiquitin-like proteins"/>
    <property type="match status" value="1"/>
</dbReference>
<accession>A0A0U5AP41</accession>
<dbReference type="SMART" id="SM00450">
    <property type="entry name" value="RHOD"/>
    <property type="match status" value="1"/>
</dbReference>
<dbReference type="InterPro" id="IPR035985">
    <property type="entry name" value="Ubiquitin-activating_enz"/>
</dbReference>
<dbReference type="InterPro" id="IPR045886">
    <property type="entry name" value="ThiF/MoeB/HesA"/>
</dbReference>
<dbReference type="GO" id="GO:0008146">
    <property type="term" value="F:sulfotransferase activity"/>
    <property type="evidence" value="ECO:0007669"/>
    <property type="project" value="TreeGrafter"/>
</dbReference>
<comment type="function">
    <text evidence="6">Catalyzes the adenylation by ATP of the carboxyl group of the C-terminal glycine of sulfur carrier protein MoaD.</text>
</comment>
<dbReference type="STRING" id="1653476.THC_0209"/>
<dbReference type="PROSITE" id="PS50206">
    <property type="entry name" value="RHODANESE_3"/>
    <property type="match status" value="1"/>
</dbReference>
<dbReference type="Pfam" id="PF00899">
    <property type="entry name" value="ThiF"/>
    <property type="match status" value="1"/>
</dbReference>
<dbReference type="Pfam" id="PF00581">
    <property type="entry name" value="Rhodanese"/>
    <property type="match status" value="1"/>
</dbReference>
<keyword evidence="2" id="KW-0808">Transferase</keyword>
<reference evidence="14 15" key="1">
    <citation type="journal article" date="2016" name="Int. J. Syst. Evol. Microbiol.">
        <title>Caldimicrobium thiodismutans sp. nov., a sulfur-disproportionating bacterium isolated from a hot spring, and emended description of the genus Caldimicrobium.</title>
        <authorList>
            <person name="Kojima H."/>
            <person name="Umezawa K."/>
            <person name="Fukui M."/>
        </authorList>
    </citation>
    <scope>NUCLEOTIDE SEQUENCE [LARGE SCALE GENOMIC DNA]</scope>
    <source>
        <strain evidence="14 15">TF1</strain>
    </source>
</reference>
<keyword evidence="3" id="KW-0547">Nucleotide-binding</keyword>
<keyword evidence="4" id="KW-0067">ATP-binding</keyword>
<dbReference type="EMBL" id="AP014945">
    <property type="protein sequence ID" value="BAU22609.1"/>
    <property type="molecule type" value="Genomic_DNA"/>
</dbReference>
<dbReference type="OrthoDB" id="9800872at2"/>
<evidence type="ECO:0000256" key="2">
    <source>
        <dbReference type="ARBA" id="ARBA00022679"/>
    </source>
</evidence>
<evidence type="ECO:0000256" key="9">
    <source>
        <dbReference type="ARBA" id="ARBA00073635"/>
    </source>
</evidence>
<dbReference type="CDD" id="cd00757">
    <property type="entry name" value="ThiF_MoeB_HesA_family"/>
    <property type="match status" value="1"/>
</dbReference>
<evidence type="ECO:0000313" key="15">
    <source>
        <dbReference type="Proteomes" id="UP000068196"/>
    </source>
</evidence>
<dbReference type="RefSeq" id="WP_068512073.1">
    <property type="nucleotide sequence ID" value="NZ_AP014945.1"/>
</dbReference>
<dbReference type="Proteomes" id="UP000068196">
    <property type="component" value="Chromosome"/>
</dbReference>
<evidence type="ECO:0000256" key="5">
    <source>
        <dbReference type="ARBA" id="ARBA00052218"/>
    </source>
</evidence>
<sequence length="379" mass="42445">MRKKELTKEEIYRYSRHLLIPEVGIRGQKRLKGAKVLIVGTGGLGSPVSLYLAAAGVGRIGLVDYDLVDESNLQRQIVHSTSTIGVPKVESAKERLLEINPYIEVETYNLLLNRENVMEIIKDYDLIVDGTDNFHTRYLLNDAAYFSGKPLIYGSIFRFDGQVTVFDGKKGPCYRCLYPVPPPPGTVPSCAEGGVFGVLPGVIGALQATEAIKLLLGIGEPLIGKLLLYDALRMEFHTLKIRKDPACPLCGENPSIHELIDYEDFCGREFKPELAEYDLSPKELEELLKRDSPITILDIRNPHEWEICSLPKSIFIPLDELPQRIGELDPTKEYVVICKEGKRSYQALELLLSAGFRVRHLKGGLNAYAKEVNPDFPVY</sequence>
<dbReference type="EC" id="2.7.7.80" evidence="8"/>
<dbReference type="Gene3D" id="3.40.50.720">
    <property type="entry name" value="NAD(P)-binding Rossmann-like Domain"/>
    <property type="match status" value="1"/>
</dbReference>
<dbReference type="PATRIC" id="fig|1653476.3.peg.215"/>
<evidence type="ECO:0000256" key="6">
    <source>
        <dbReference type="ARBA" id="ARBA00055169"/>
    </source>
</evidence>
<evidence type="ECO:0000313" key="14">
    <source>
        <dbReference type="EMBL" id="BAU22609.1"/>
    </source>
</evidence>
<comment type="subunit">
    <text evidence="7">Homodimer. Forms a stable heterotetrameric complex of 2 MoeB and 2 MoaD during adenylation of MoaD.</text>
</comment>
<dbReference type="InterPro" id="IPR001763">
    <property type="entry name" value="Rhodanese-like_dom"/>
</dbReference>
<keyword evidence="15" id="KW-1185">Reference proteome</keyword>
<feature type="domain" description="Rhodanese" evidence="13">
    <location>
        <begin position="290"/>
        <end position="377"/>
    </location>
</feature>
<dbReference type="GO" id="GO:0005829">
    <property type="term" value="C:cytosol"/>
    <property type="evidence" value="ECO:0007669"/>
    <property type="project" value="TreeGrafter"/>
</dbReference>
<gene>
    <name evidence="14" type="ORF">THC_0209</name>
</gene>
<dbReference type="PANTHER" id="PTHR10953">
    <property type="entry name" value="UBIQUITIN-ACTIVATING ENZYME E1"/>
    <property type="match status" value="1"/>
</dbReference>
<dbReference type="Gene3D" id="3.40.250.10">
    <property type="entry name" value="Rhodanese-like domain"/>
    <property type="match status" value="1"/>
</dbReference>
<dbReference type="GO" id="GO:0005524">
    <property type="term" value="F:ATP binding"/>
    <property type="evidence" value="ECO:0007669"/>
    <property type="project" value="UniProtKB-KW"/>
</dbReference>
<evidence type="ECO:0000256" key="7">
    <source>
        <dbReference type="ARBA" id="ARBA00063809"/>
    </source>
</evidence>
<comment type="catalytic activity">
    <reaction evidence="5">
        <text>[molybdopterin-synthase sulfur-carrier protein]-C-terminal Gly-Gly + ATP + H(+) = [molybdopterin-synthase sulfur-carrier protein]-C-terminal Gly-Gly-AMP + diphosphate</text>
        <dbReference type="Rhea" id="RHEA:43616"/>
        <dbReference type="Rhea" id="RHEA-COMP:12159"/>
        <dbReference type="Rhea" id="RHEA-COMP:12202"/>
        <dbReference type="ChEBI" id="CHEBI:15378"/>
        <dbReference type="ChEBI" id="CHEBI:30616"/>
        <dbReference type="ChEBI" id="CHEBI:33019"/>
        <dbReference type="ChEBI" id="CHEBI:90618"/>
        <dbReference type="ChEBI" id="CHEBI:90778"/>
        <dbReference type="EC" id="2.7.7.80"/>
    </reaction>
</comment>
<evidence type="ECO:0000259" key="13">
    <source>
        <dbReference type="PROSITE" id="PS50206"/>
    </source>
</evidence>
<protein>
    <recommendedName>
        <fullName evidence="9">Molybdopterin-synthase adenylyltransferase</fullName>
        <ecNumber evidence="8">2.7.7.80</ecNumber>
    </recommendedName>
    <alternativeName>
        <fullName evidence="12">MoaD protein adenylase</fullName>
    </alternativeName>
    <alternativeName>
        <fullName evidence="10">Molybdopterin-converting factor subunit 1 adenylase</fullName>
    </alternativeName>
    <alternativeName>
        <fullName evidence="11">Sulfur carrier protein MoaD adenylyltransferase</fullName>
    </alternativeName>
</protein>
<dbReference type="InterPro" id="IPR000594">
    <property type="entry name" value="ThiF_NAD_FAD-bd"/>
</dbReference>
<evidence type="ECO:0000256" key="3">
    <source>
        <dbReference type="ARBA" id="ARBA00022741"/>
    </source>
</evidence>
<dbReference type="GO" id="GO:0061605">
    <property type="term" value="F:molybdopterin-synthase adenylyltransferase activity"/>
    <property type="evidence" value="ECO:0007669"/>
    <property type="project" value="UniProtKB-EC"/>
</dbReference>
<evidence type="ECO:0000256" key="1">
    <source>
        <dbReference type="ARBA" id="ARBA00009919"/>
    </source>
</evidence>
<dbReference type="GO" id="GO:0008641">
    <property type="term" value="F:ubiquitin-like modifier activating enzyme activity"/>
    <property type="evidence" value="ECO:0007669"/>
    <property type="project" value="InterPro"/>
</dbReference>
<dbReference type="KEGG" id="cthi:THC_0209"/>
<name>A0A0U5AP41_9BACT</name>
<evidence type="ECO:0000256" key="8">
    <source>
        <dbReference type="ARBA" id="ARBA00066884"/>
    </source>
</evidence>
<proteinExistence type="inferred from homology"/>
<dbReference type="FunFam" id="3.40.50.720:FF:000033">
    <property type="entry name" value="Adenylyltransferase and sulfurtransferase MOCS3"/>
    <property type="match status" value="1"/>
</dbReference>
<evidence type="ECO:0000256" key="10">
    <source>
        <dbReference type="ARBA" id="ARBA00075110"/>
    </source>
</evidence>
<evidence type="ECO:0000256" key="4">
    <source>
        <dbReference type="ARBA" id="ARBA00022840"/>
    </source>
</evidence>